<gene>
    <name evidence="3" type="ORF">BE15_48140</name>
</gene>
<protein>
    <recommendedName>
        <fullName evidence="2">Ig-like domain-containing protein</fullName>
    </recommendedName>
</protein>
<dbReference type="RefSeq" id="WP_061606373.1">
    <property type="nucleotide sequence ID" value="NZ_JEMA01000264.1"/>
</dbReference>
<evidence type="ECO:0000259" key="2">
    <source>
        <dbReference type="PROSITE" id="PS50835"/>
    </source>
</evidence>
<feature type="domain" description="Ig-like" evidence="2">
    <location>
        <begin position="77"/>
        <end position="183"/>
    </location>
</feature>
<dbReference type="InterPro" id="IPR007110">
    <property type="entry name" value="Ig-like_dom"/>
</dbReference>
<comment type="caution">
    <text evidence="3">The sequence shown here is derived from an EMBL/GenBank/DDBJ whole genome shotgun (WGS) entry which is preliminary data.</text>
</comment>
<sequence length="183" mass="20138">MNTAAPATHDANTDAAPLAPPAPSGRRARSGNTALRRIATAACLILVAACGGEDEPVAWKDMSFEERNEFMTDVVLPRMTEVFVEYDAKYENMTCETCHGSDAVARGYAMPTPQIAPLPATPEGFLEWVADPAHPERERFGTFMYERIVPEMAALLEIPRFDPMTETGEFSCHYCHTLEEVAP</sequence>
<organism evidence="3 4">
    <name type="scientific">Sorangium cellulosum</name>
    <name type="common">Polyangium cellulosum</name>
    <dbReference type="NCBI Taxonomy" id="56"/>
    <lineage>
        <taxon>Bacteria</taxon>
        <taxon>Pseudomonadati</taxon>
        <taxon>Myxococcota</taxon>
        <taxon>Polyangia</taxon>
        <taxon>Polyangiales</taxon>
        <taxon>Polyangiaceae</taxon>
        <taxon>Sorangium</taxon>
    </lineage>
</organism>
<dbReference type="PROSITE" id="PS50835">
    <property type="entry name" value="IG_LIKE"/>
    <property type="match status" value="1"/>
</dbReference>
<proteinExistence type="predicted"/>
<feature type="region of interest" description="Disordered" evidence="1">
    <location>
        <begin position="1"/>
        <end position="31"/>
    </location>
</feature>
<dbReference type="EMBL" id="JEMA01000264">
    <property type="protein sequence ID" value="KYF72440.1"/>
    <property type="molecule type" value="Genomic_DNA"/>
</dbReference>
<reference evidence="3 4" key="1">
    <citation type="submission" date="2014-02" db="EMBL/GenBank/DDBJ databases">
        <title>The small core and large imbalanced accessory genome model reveals a collaborative survival strategy of Sorangium cellulosum strains in nature.</title>
        <authorList>
            <person name="Han K."/>
            <person name="Peng R."/>
            <person name="Blom J."/>
            <person name="Li Y.-Z."/>
        </authorList>
    </citation>
    <scope>NUCLEOTIDE SEQUENCE [LARGE SCALE GENOMIC DNA]</scope>
    <source>
        <strain evidence="3 4">So0008-312</strain>
    </source>
</reference>
<dbReference type="OrthoDB" id="5513386at2"/>
<evidence type="ECO:0000313" key="4">
    <source>
        <dbReference type="Proteomes" id="UP000075260"/>
    </source>
</evidence>
<dbReference type="AlphaFoldDB" id="A0A150QWU1"/>
<evidence type="ECO:0000256" key="1">
    <source>
        <dbReference type="SAM" id="MobiDB-lite"/>
    </source>
</evidence>
<dbReference type="Proteomes" id="UP000075260">
    <property type="component" value="Unassembled WGS sequence"/>
</dbReference>
<name>A0A150QWU1_SORCE</name>
<accession>A0A150QWU1</accession>
<evidence type="ECO:0000313" key="3">
    <source>
        <dbReference type="EMBL" id="KYF72440.1"/>
    </source>
</evidence>